<dbReference type="AlphaFoldDB" id="A0A3A1YUJ8"/>
<accession>A0A3A1YUJ8</accession>
<name>A0A3A1YUJ8_9BURK</name>
<dbReference type="GO" id="GO:0008233">
    <property type="term" value="F:peptidase activity"/>
    <property type="evidence" value="ECO:0007669"/>
    <property type="project" value="InterPro"/>
</dbReference>
<dbReference type="Gene3D" id="3.30.1380.10">
    <property type="match status" value="1"/>
</dbReference>
<evidence type="ECO:0000313" key="2">
    <source>
        <dbReference type="EMBL" id="RIY41933.1"/>
    </source>
</evidence>
<dbReference type="RefSeq" id="WP_119515160.1">
    <property type="nucleotide sequence ID" value="NZ_NQYH01000001.1"/>
</dbReference>
<evidence type="ECO:0000313" key="3">
    <source>
        <dbReference type="Proteomes" id="UP000266206"/>
    </source>
</evidence>
<reference evidence="2 3" key="1">
    <citation type="submission" date="2017-08" db="EMBL/GenBank/DDBJ databases">
        <title>Pusillimonas indicus sp. nov., a member of the family Alcaligenaceae isolated from surface seawater.</title>
        <authorList>
            <person name="Li J."/>
        </authorList>
    </citation>
    <scope>NUCLEOTIDE SEQUENCE [LARGE SCALE GENOMIC DNA]</scope>
    <source>
        <strain evidence="2 3">L52-1-41</strain>
    </source>
</reference>
<dbReference type="InterPro" id="IPR009045">
    <property type="entry name" value="Zn_M74/Hedgehog-like"/>
</dbReference>
<dbReference type="EMBL" id="NQYH01000001">
    <property type="protein sequence ID" value="RIY41933.1"/>
    <property type="molecule type" value="Genomic_DNA"/>
</dbReference>
<dbReference type="Proteomes" id="UP000266206">
    <property type="component" value="Unassembled WGS sequence"/>
</dbReference>
<gene>
    <name evidence="2" type="ORF">CJP73_00355</name>
</gene>
<dbReference type="SUPFAM" id="SSF55166">
    <property type="entry name" value="Hedgehog/DD-peptidase"/>
    <property type="match status" value="1"/>
</dbReference>
<dbReference type="Pfam" id="PF13539">
    <property type="entry name" value="Peptidase_M15_4"/>
    <property type="match status" value="1"/>
</dbReference>
<evidence type="ECO:0000259" key="1">
    <source>
        <dbReference type="Pfam" id="PF13539"/>
    </source>
</evidence>
<protein>
    <recommendedName>
        <fullName evidence="1">Peptidase M15C domain-containing protein</fullName>
    </recommendedName>
</protein>
<feature type="domain" description="Peptidase M15C" evidence="1">
    <location>
        <begin position="50"/>
        <end position="104"/>
    </location>
</feature>
<sequence>MTLGQKQRKFTRMIADLICFAYSQGYELTLGDAYRDPRVHGHVGQKKSYSSANSLHKERLAVDFNLFKNGQYLTSTEDHRPLGEYWESIGGSWGGRFNDGNHYSIEHGGRK</sequence>
<organism evidence="2 3">
    <name type="scientific">Neopusillimonas maritima</name>
    <dbReference type="NCBI Taxonomy" id="2026239"/>
    <lineage>
        <taxon>Bacteria</taxon>
        <taxon>Pseudomonadati</taxon>
        <taxon>Pseudomonadota</taxon>
        <taxon>Betaproteobacteria</taxon>
        <taxon>Burkholderiales</taxon>
        <taxon>Alcaligenaceae</taxon>
        <taxon>Neopusillimonas</taxon>
    </lineage>
</organism>
<comment type="caution">
    <text evidence="2">The sequence shown here is derived from an EMBL/GenBank/DDBJ whole genome shotgun (WGS) entry which is preliminary data.</text>
</comment>
<proteinExistence type="predicted"/>
<dbReference type="InterPro" id="IPR039561">
    <property type="entry name" value="Peptidase_M15C"/>
</dbReference>
<dbReference type="OrthoDB" id="1441884at2"/>